<accession>A0A6C0ATT8</accession>
<name>A0A6C0ATT8_9ZZZZ</name>
<protein>
    <submittedName>
        <fullName evidence="3">Uncharacterized protein</fullName>
    </submittedName>
</protein>
<dbReference type="PRINTS" id="PR01415">
    <property type="entry name" value="ANKYRIN"/>
</dbReference>
<dbReference type="PANTHER" id="PTHR24198">
    <property type="entry name" value="ANKYRIN REPEAT AND PROTEIN KINASE DOMAIN-CONTAINING PROTEIN"/>
    <property type="match status" value="1"/>
</dbReference>
<dbReference type="EMBL" id="MN738750">
    <property type="protein sequence ID" value="QHS83202.1"/>
    <property type="molecule type" value="Genomic_DNA"/>
</dbReference>
<dbReference type="PANTHER" id="PTHR24198:SF165">
    <property type="entry name" value="ANKYRIN REPEAT-CONTAINING PROTEIN-RELATED"/>
    <property type="match status" value="1"/>
</dbReference>
<sequence length="431" mass="48308">MDSNELGEKIPDLTSITAESLSDHVMGRNVDRVVYLVTEGIKDVNEIDTNGHNPLFCAVESNQYFIARFLIEKGADVNLKHKDEYFTILIASVFTRNVQLTSLLLDHGANIDDTDLCGETPLMWAVKDGMIDMATLLINRGANLEKLEPGSFMTALLLSIQHRQPDTALLLIDSGADVNIKNIAGTTPIIWAATNGYYDVVERLIDAGANMDFRQDSFGNTALMRAIEHDYTHVSQLLIERGADLHIQNFQGATALIWAAGRGYIGIIRLLIEKGSDLDAEDDTKCTPLMCAVGRGFVNIVDVLIKAGANINIRNTENCTALTYAVKSNNDKIVDLLVNNVLSCLHDDIDYGNRREHIHEFYNIHDVQTMLLRVRKWNTVDNLKYKTVATKLSEIHNYVYRCNIYKILNRGKFLKADIINDVVSFLGYRHC</sequence>
<evidence type="ECO:0000313" key="3">
    <source>
        <dbReference type="EMBL" id="QHS83202.1"/>
    </source>
</evidence>
<dbReference type="InterPro" id="IPR002110">
    <property type="entry name" value="Ankyrin_rpt"/>
</dbReference>
<dbReference type="SUPFAM" id="SSF48403">
    <property type="entry name" value="Ankyrin repeat"/>
    <property type="match status" value="1"/>
</dbReference>
<keyword evidence="1" id="KW-0677">Repeat</keyword>
<dbReference type="PROSITE" id="PS50297">
    <property type="entry name" value="ANK_REP_REGION"/>
    <property type="match status" value="6"/>
</dbReference>
<dbReference type="PROSITE" id="PS50088">
    <property type="entry name" value="ANK_REPEAT"/>
    <property type="match status" value="6"/>
</dbReference>
<dbReference type="Gene3D" id="1.25.40.20">
    <property type="entry name" value="Ankyrin repeat-containing domain"/>
    <property type="match status" value="3"/>
</dbReference>
<evidence type="ECO:0000256" key="2">
    <source>
        <dbReference type="ARBA" id="ARBA00023043"/>
    </source>
</evidence>
<dbReference type="SMART" id="SM00248">
    <property type="entry name" value="ANK"/>
    <property type="match status" value="9"/>
</dbReference>
<dbReference type="AlphaFoldDB" id="A0A6C0ATT8"/>
<proteinExistence type="predicted"/>
<dbReference type="Pfam" id="PF00023">
    <property type="entry name" value="Ank"/>
    <property type="match status" value="2"/>
</dbReference>
<reference evidence="3" key="1">
    <citation type="journal article" date="2020" name="Nature">
        <title>Giant virus diversity and host interactions through global metagenomics.</title>
        <authorList>
            <person name="Schulz F."/>
            <person name="Roux S."/>
            <person name="Paez-Espino D."/>
            <person name="Jungbluth S."/>
            <person name="Walsh D.A."/>
            <person name="Denef V.J."/>
            <person name="McMahon K.D."/>
            <person name="Konstantinidis K.T."/>
            <person name="Eloe-Fadrosh E.A."/>
            <person name="Kyrpides N.C."/>
            <person name="Woyke T."/>
        </authorList>
    </citation>
    <scope>NUCLEOTIDE SEQUENCE</scope>
    <source>
        <strain evidence="3">GVMAG-S-ERX555943-30</strain>
    </source>
</reference>
<dbReference type="Pfam" id="PF12796">
    <property type="entry name" value="Ank_2"/>
    <property type="match status" value="2"/>
</dbReference>
<keyword evidence="2" id="KW-0040">ANK repeat</keyword>
<evidence type="ECO:0000256" key="1">
    <source>
        <dbReference type="ARBA" id="ARBA00022737"/>
    </source>
</evidence>
<dbReference type="InterPro" id="IPR036770">
    <property type="entry name" value="Ankyrin_rpt-contain_sf"/>
</dbReference>
<organism evidence="3">
    <name type="scientific">viral metagenome</name>
    <dbReference type="NCBI Taxonomy" id="1070528"/>
    <lineage>
        <taxon>unclassified sequences</taxon>
        <taxon>metagenomes</taxon>
        <taxon>organismal metagenomes</taxon>
    </lineage>
</organism>